<organism evidence="1 2">
    <name type="scientific">Pichia membranifaciens NRRL Y-2026</name>
    <dbReference type="NCBI Taxonomy" id="763406"/>
    <lineage>
        <taxon>Eukaryota</taxon>
        <taxon>Fungi</taxon>
        <taxon>Dikarya</taxon>
        <taxon>Ascomycota</taxon>
        <taxon>Saccharomycotina</taxon>
        <taxon>Pichiomycetes</taxon>
        <taxon>Pichiales</taxon>
        <taxon>Pichiaceae</taxon>
        <taxon>Pichia</taxon>
    </lineage>
</organism>
<accession>A0A1E3NTU1</accession>
<proteinExistence type="predicted"/>
<dbReference type="GeneID" id="30181842"/>
<dbReference type="Proteomes" id="UP000094455">
    <property type="component" value="Unassembled WGS sequence"/>
</dbReference>
<dbReference type="RefSeq" id="XP_019020617.1">
    <property type="nucleotide sequence ID" value="XM_019165155.1"/>
</dbReference>
<evidence type="ECO:0000313" key="2">
    <source>
        <dbReference type="Proteomes" id="UP000094455"/>
    </source>
</evidence>
<protein>
    <recommendedName>
        <fullName evidence="3">Thioesterase domain-containing protein</fullName>
    </recommendedName>
</protein>
<dbReference type="OrthoDB" id="3997159at2759"/>
<evidence type="ECO:0000313" key="1">
    <source>
        <dbReference type="EMBL" id="ODQ49504.1"/>
    </source>
</evidence>
<sequence>MFPRATTARLLTNACRKTTPSLQRSALRACCYSTASSSQSTAGAHSADSARGTSPPPEFEDYPYRYGYGGWGRGWGRGWGYGYPGPHRHRRGRFFFFLISFAGGMFAYKLLSGNCGDERWERRHARMHDSGSYPQDAYPGFSSAAASKLDVQTLPIVAALRSNPDFEEAHLLSSQVVTPTTNSSFEDSIMLPSKPVEFASSSTGERVAVVTLPEIAGRHREWYGFGRRSGHRRGGQSDRLVMLMDEYLKRDAALLLNVPPSSIYTTALDVDFRSRMTPHDKIIIVKATVDENAAKDGRSVAISGSIMSTDGQLISKLHGSFTADSTKAPPTGQDVYHFRKWMWSD</sequence>
<name>A0A1E3NTU1_9ASCO</name>
<keyword evidence="2" id="KW-1185">Reference proteome</keyword>
<gene>
    <name evidence="1" type="ORF">PICMEDRAFT_9970</name>
</gene>
<dbReference type="EMBL" id="KV454001">
    <property type="protein sequence ID" value="ODQ49504.1"/>
    <property type="molecule type" value="Genomic_DNA"/>
</dbReference>
<reference evidence="1 2" key="1">
    <citation type="journal article" date="2016" name="Proc. Natl. Acad. Sci. U.S.A.">
        <title>Comparative genomics of biotechnologically important yeasts.</title>
        <authorList>
            <person name="Riley R."/>
            <person name="Haridas S."/>
            <person name="Wolfe K.H."/>
            <person name="Lopes M.R."/>
            <person name="Hittinger C.T."/>
            <person name="Goeker M."/>
            <person name="Salamov A.A."/>
            <person name="Wisecaver J.H."/>
            <person name="Long T.M."/>
            <person name="Calvey C.H."/>
            <person name="Aerts A.L."/>
            <person name="Barry K.W."/>
            <person name="Choi C."/>
            <person name="Clum A."/>
            <person name="Coughlan A.Y."/>
            <person name="Deshpande S."/>
            <person name="Douglass A.P."/>
            <person name="Hanson S.J."/>
            <person name="Klenk H.-P."/>
            <person name="LaButti K.M."/>
            <person name="Lapidus A."/>
            <person name="Lindquist E.A."/>
            <person name="Lipzen A.M."/>
            <person name="Meier-Kolthoff J.P."/>
            <person name="Ohm R.A."/>
            <person name="Otillar R.P."/>
            <person name="Pangilinan J.L."/>
            <person name="Peng Y."/>
            <person name="Rokas A."/>
            <person name="Rosa C.A."/>
            <person name="Scheuner C."/>
            <person name="Sibirny A.A."/>
            <person name="Slot J.C."/>
            <person name="Stielow J.B."/>
            <person name="Sun H."/>
            <person name="Kurtzman C.P."/>
            <person name="Blackwell M."/>
            <person name="Grigoriev I.V."/>
            <person name="Jeffries T.W."/>
        </authorList>
    </citation>
    <scope>NUCLEOTIDE SEQUENCE [LARGE SCALE GENOMIC DNA]</scope>
    <source>
        <strain evidence="1 2">NRRL Y-2026</strain>
    </source>
</reference>
<dbReference type="AlphaFoldDB" id="A0A1E3NTU1"/>
<dbReference type="Gene3D" id="3.10.129.10">
    <property type="entry name" value="Hotdog Thioesterase"/>
    <property type="match status" value="1"/>
</dbReference>
<evidence type="ECO:0008006" key="3">
    <source>
        <dbReference type="Google" id="ProtNLM"/>
    </source>
</evidence>